<organism evidence="2 3">
    <name type="scientific">Pleurotus ostreatus (strain PC15)</name>
    <name type="common">Oyster mushroom</name>
    <dbReference type="NCBI Taxonomy" id="1137138"/>
    <lineage>
        <taxon>Eukaryota</taxon>
        <taxon>Fungi</taxon>
        <taxon>Dikarya</taxon>
        <taxon>Basidiomycota</taxon>
        <taxon>Agaricomycotina</taxon>
        <taxon>Agaricomycetes</taxon>
        <taxon>Agaricomycetidae</taxon>
        <taxon>Agaricales</taxon>
        <taxon>Pleurotineae</taxon>
        <taxon>Pleurotaceae</taxon>
        <taxon>Pleurotus</taxon>
    </lineage>
</organism>
<proteinExistence type="predicted"/>
<dbReference type="EMBL" id="KL198009">
    <property type="protein sequence ID" value="KDQ26567.1"/>
    <property type="molecule type" value="Genomic_DNA"/>
</dbReference>
<reference evidence="3" key="1">
    <citation type="journal article" date="2014" name="Proc. Natl. Acad. Sci. U.S.A.">
        <title>Extensive sampling of basidiomycete genomes demonstrates inadequacy of the white-rot/brown-rot paradigm for wood decay fungi.</title>
        <authorList>
            <person name="Riley R."/>
            <person name="Salamov A.A."/>
            <person name="Brown D.W."/>
            <person name="Nagy L.G."/>
            <person name="Floudas D."/>
            <person name="Held B.W."/>
            <person name="Levasseur A."/>
            <person name="Lombard V."/>
            <person name="Morin E."/>
            <person name="Otillar R."/>
            <person name="Lindquist E.A."/>
            <person name="Sun H."/>
            <person name="LaButti K.M."/>
            <person name="Schmutz J."/>
            <person name="Jabbour D."/>
            <person name="Luo H."/>
            <person name="Baker S.E."/>
            <person name="Pisabarro A.G."/>
            <person name="Walton J.D."/>
            <person name="Blanchette R.A."/>
            <person name="Henrissat B."/>
            <person name="Martin F."/>
            <person name="Cullen D."/>
            <person name="Hibbett D.S."/>
            <person name="Grigoriev I.V."/>
        </authorList>
    </citation>
    <scope>NUCLEOTIDE SEQUENCE [LARGE SCALE GENOMIC DNA]</scope>
    <source>
        <strain evidence="3">PC15</strain>
    </source>
</reference>
<feature type="region of interest" description="Disordered" evidence="1">
    <location>
        <begin position="52"/>
        <end position="72"/>
    </location>
</feature>
<gene>
    <name evidence="2" type="ORF">PLEOSDRAFT_1089800</name>
</gene>
<evidence type="ECO:0000313" key="3">
    <source>
        <dbReference type="Proteomes" id="UP000027073"/>
    </source>
</evidence>
<sequence length="119" mass="12510">MGTETVWSDVGGFTVATELASEMVEDEDEDDDVEAFGHNPDCAKLNSLRVEGEGPAEDADEAAARAASTSDGVPASLALESTGLTLVLELRFLPMRGRPLCLSVPFASLSRSTPTRPLA</sequence>
<evidence type="ECO:0000256" key="1">
    <source>
        <dbReference type="SAM" id="MobiDB-lite"/>
    </source>
</evidence>
<dbReference type="VEuPathDB" id="FungiDB:PLEOSDRAFT_1089800"/>
<evidence type="ECO:0000313" key="2">
    <source>
        <dbReference type="EMBL" id="KDQ26567.1"/>
    </source>
</evidence>
<dbReference type="AlphaFoldDB" id="A0A067NR39"/>
<protein>
    <submittedName>
        <fullName evidence="2">Uncharacterized protein</fullName>
    </submittedName>
</protein>
<dbReference type="HOGENOM" id="CLU_2062465_0_0_1"/>
<dbReference type="InParanoid" id="A0A067NR39"/>
<accession>A0A067NR39</accession>
<dbReference type="Proteomes" id="UP000027073">
    <property type="component" value="Unassembled WGS sequence"/>
</dbReference>
<name>A0A067NR39_PLEO1</name>